<evidence type="ECO:0000256" key="6">
    <source>
        <dbReference type="ARBA" id="ARBA00021844"/>
    </source>
</evidence>
<evidence type="ECO:0000256" key="8">
    <source>
        <dbReference type="ARBA" id="ARBA00022519"/>
    </source>
</evidence>
<organism evidence="16 17">
    <name type="scientific">Parasutterella muris</name>
    <dbReference type="NCBI Taxonomy" id="2565572"/>
    <lineage>
        <taxon>Bacteria</taxon>
        <taxon>Pseudomonadati</taxon>
        <taxon>Pseudomonadota</taxon>
        <taxon>Betaproteobacteria</taxon>
        <taxon>Burkholderiales</taxon>
        <taxon>Sutterellaceae</taxon>
        <taxon>Parasutterella</taxon>
    </lineage>
</organism>
<protein>
    <recommendedName>
        <fullName evidence="6 15">Cyclic di-GMP-binding protein</fullName>
    </recommendedName>
    <alternativeName>
        <fullName evidence="14 15">Cellulose synthase regulatory subunit</fullName>
    </alternativeName>
</protein>
<dbReference type="RefSeq" id="WP_160335829.1">
    <property type="nucleotide sequence ID" value="NZ_CALPCR010000006.1"/>
</dbReference>
<feature type="signal peptide" evidence="15">
    <location>
        <begin position="1"/>
        <end position="32"/>
    </location>
</feature>
<evidence type="ECO:0000256" key="14">
    <source>
        <dbReference type="ARBA" id="ARBA00033444"/>
    </source>
</evidence>
<dbReference type="PANTHER" id="PTHR39083">
    <property type="entry name" value="CYCLIC DI-GMP-BINDING PROTEIN"/>
    <property type="match status" value="1"/>
</dbReference>
<dbReference type="PRINTS" id="PR01440">
    <property type="entry name" value="CELLSNTHASEB"/>
</dbReference>
<evidence type="ECO:0000313" key="17">
    <source>
        <dbReference type="Proteomes" id="UP000472580"/>
    </source>
</evidence>
<evidence type="ECO:0000256" key="2">
    <source>
        <dbReference type="ARBA" id="ARBA00004377"/>
    </source>
</evidence>
<keyword evidence="17" id="KW-1185">Reference proteome</keyword>
<evidence type="ECO:0000256" key="15">
    <source>
        <dbReference type="RuleBase" id="RU365021"/>
    </source>
</evidence>
<reference evidence="16 17" key="1">
    <citation type="submission" date="2019-12" db="EMBL/GenBank/DDBJ databases">
        <title>Microbes associate with the intestines of laboratory mice.</title>
        <authorList>
            <person name="Navarre W."/>
            <person name="Wong E."/>
        </authorList>
    </citation>
    <scope>NUCLEOTIDE SEQUENCE [LARGE SCALE GENOMIC DNA]</scope>
    <source>
        <strain evidence="16 17">NM82_D38</strain>
    </source>
</reference>
<evidence type="ECO:0000256" key="1">
    <source>
        <dbReference type="ARBA" id="ARBA00002057"/>
    </source>
</evidence>
<dbReference type="GO" id="GO:0006011">
    <property type="term" value="P:UDP-alpha-D-glucose metabolic process"/>
    <property type="evidence" value="ECO:0007669"/>
    <property type="project" value="InterPro"/>
</dbReference>
<dbReference type="InterPro" id="IPR003920">
    <property type="entry name" value="Cell_synth_B"/>
</dbReference>
<evidence type="ECO:0000256" key="9">
    <source>
        <dbReference type="ARBA" id="ARBA00022636"/>
    </source>
</evidence>
<evidence type="ECO:0000313" key="16">
    <source>
        <dbReference type="EMBL" id="MVX57405.1"/>
    </source>
</evidence>
<gene>
    <name evidence="16" type="ORF">E5987_09375</name>
</gene>
<comment type="similarity">
    <text evidence="4 15">Belongs to the AcsB/BcsB family.</text>
</comment>
<keyword evidence="12 15" id="KW-1133">Transmembrane helix</keyword>
<dbReference type="GO" id="GO:0005886">
    <property type="term" value="C:plasma membrane"/>
    <property type="evidence" value="ECO:0007669"/>
    <property type="project" value="UniProtKB-SubCell"/>
</dbReference>
<keyword evidence="8 15" id="KW-0997">Cell inner membrane</keyword>
<keyword evidence="11 15" id="KW-0135">Cellulose biosynthesis</keyword>
<evidence type="ECO:0000256" key="3">
    <source>
        <dbReference type="ARBA" id="ARBA00005186"/>
    </source>
</evidence>
<dbReference type="PANTHER" id="PTHR39083:SF1">
    <property type="entry name" value="CYCLIC DI-GMP-BINDING PROTEIN"/>
    <property type="match status" value="1"/>
</dbReference>
<evidence type="ECO:0000256" key="11">
    <source>
        <dbReference type="ARBA" id="ARBA00022916"/>
    </source>
</evidence>
<feature type="transmembrane region" description="Helical" evidence="15">
    <location>
        <begin position="724"/>
        <end position="745"/>
    </location>
</feature>
<keyword evidence="9 15" id="KW-0973">c-di-GMP</keyword>
<evidence type="ECO:0000256" key="7">
    <source>
        <dbReference type="ARBA" id="ARBA00022475"/>
    </source>
</evidence>
<dbReference type="OrthoDB" id="9806702at2"/>
<comment type="pathway">
    <text evidence="3 15">Glycan metabolism; bacterial cellulose biosynthesis.</text>
</comment>
<dbReference type="UniPathway" id="UPA00694"/>
<keyword evidence="13 15" id="KW-0472">Membrane</keyword>
<dbReference type="Pfam" id="PF03170">
    <property type="entry name" value="BcsB"/>
    <property type="match status" value="1"/>
</dbReference>
<proteinExistence type="inferred from homology"/>
<comment type="subcellular location">
    <subcellularLocation>
        <location evidence="2">Cell inner membrane</location>
        <topology evidence="2">Single-pass membrane protein</topology>
    </subcellularLocation>
</comment>
<evidence type="ECO:0000256" key="5">
    <source>
        <dbReference type="ARBA" id="ARBA00011437"/>
    </source>
</evidence>
<sequence>MNFTQRLHLSLKGATLCVLSAVIGSLGNPAFSAQLEPTYIRDVQPNFRVDQIPVIRRDTPLFSYSTEGMIDQIKMTGIYNERSFRFYSPKNEVISKASVTLRYTPSPALIPQQSQLNVYLNGQLQKSLPVTKEQLGSQVSATVDFNPKQIEETNRITLEFVGAYTNVCGSVSNPSLWLTVDSSSFLTLSTQMVRLANDLSLIPTPFVNTLSPSATTLPVVFASAPNNLMKQAAAVVASWAGVKAEWRGIDFPVYYNEQPSDQNFVAFVTNDSRPDFLKFLPKVNAPTVSVVDAPNTMFAKILVIAGRNEDDLLTAARYLAAQDKGIAGGLVTIEGFSALPDRKAYDAPAWIPTGEKVSFDKIAKYRGQLTSTGLHPAPIKLEVKLPPDLFMVTSSNVNLDLRYRYTKPTNREAAQMRFLLNDQLVESYELKPDTNSNSFASQFSMLNGLANLWNNTSIPSRLLSAENMMTFDFQYALSVSGGTTENCKSVALIPNQVEIDPNSTIDFSGFYHFARLPDLKLFTVSGFPFSKYADLSQTLVLIRDQAPANVVSTMLNTMGRIGAQIGYPATKVTVDSAVRNGNAKDKDILVFAETSQDLSGLEKLEPEVLLEKMRGNDKNQFSEKADNTGRTLVTEDTGIAAMAQYESPYSSGRSVVTLMGDGQDGSFILNKRLMNPGDLKVVGGSVAIFRPNAVPSSFEAGPSYYTGSLPWHQRVWYSLLDQPLLLVLFTLLCALLFAGGIYYLMHSIIRYRSRRH</sequence>
<comment type="caution">
    <text evidence="16">The sequence shown here is derived from an EMBL/GenBank/DDBJ whole genome shotgun (WGS) entry which is preliminary data.</text>
</comment>
<feature type="chain" id="PRO_5027138528" description="Cyclic di-GMP-binding protein" evidence="15">
    <location>
        <begin position="33"/>
        <end position="756"/>
    </location>
</feature>
<comment type="subunit">
    <text evidence="5 15">Tightly associated with the cellulose synthase catalytic subunit.</text>
</comment>
<evidence type="ECO:0000256" key="12">
    <source>
        <dbReference type="ARBA" id="ARBA00022989"/>
    </source>
</evidence>
<evidence type="ECO:0000256" key="4">
    <source>
        <dbReference type="ARBA" id="ARBA00010714"/>
    </source>
</evidence>
<accession>A0A6L6YI16</accession>
<name>A0A6L6YI16_9BURK</name>
<keyword evidence="15" id="KW-0732">Signal</keyword>
<dbReference type="EMBL" id="WSRP01000030">
    <property type="protein sequence ID" value="MVX57405.1"/>
    <property type="molecule type" value="Genomic_DNA"/>
</dbReference>
<dbReference type="Gene3D" id="2.60.120.260">
    <property type="entry name" value="Galactose-binding domain-like"/>
    <property type="match status" value="2"/>
</dbReference>
<keyword evidence="10 15" id="KW-0812">Transmembrane</keyword>
<comment type="function">
    <text evidence="1 15">Binds the cellulose synthase activator, bis-(3'-5') cyclic diguanylic acid (c-di-GMP).</text>
</comment>
<evidence type="ECO:0000256" key="10">
    <source>
        <dbReference type="ARBA" id="ARBA00022692"/>
    </source>
</evidence>
<evidence type="ECO:0000256" key="13">
    <source>
        <dbReference type="ARBA" id="ARBA00023136"/>
    </source>
</evidence>
<dbReference type="InterPro" id="IPR018513">
    <property type="entry name" value="Cell_synthase_bac"/>
</dbReference>
<dbReference type="GO" id="GO:0030244">
    <property type="term" value="P:cellulose biosynthetic process"/>
    <property type="evidence" value="ECO:0007669"/>
    <property type="project" value="UniProtKB-KW"/>
</dbReference>
<dbReference type="AlphaFoldDB" id="A0A6L6YI16"/>
<dbReference type="Proteomes" id="UP000472580">
    <property type="component" value="Unassembled WGS sequence"/>
</dbReference>
<keyword evidence="7 15" id="KW-1003">Cell membrane</keyword>